<evidence type="ECO:0000256" key="15">
    <source>
        <dbReference type="SAM" id="Phobius"/>
    </source>
</evidence>
<feature type="transmembrane region" description="Helical" evidence="15">
    <location>
        <begin position="73"/>
        <end position="94"/>
    </location>
</feature>
<evidence type="ECO:0000256" key="6">
    <source>
        <dbReference type="ARBA" id="ARBA00023136"/>
    </source>
</evidence>
<evidence type="ECO:0000313" key="18">
    <source>
        <dbReference type="Proteomes" id="UP000007635"/>
    </source>
</evidence>
<feature type="compositionally biased region" description="Basic residues" evidence="14">
    <location>
        <begin position="293"/>
        <end position="305"/>
    </location>
</feature>
<sequence>MIRNISTTTFQTADGAAETNFTASQQACVNRGALQSPLAVLYSVIFVLGLAGNLLALLVFFCVHSKKNSVRVFLINIAFADLLLVVCLPFRILYHSRGNVWTLGPTLCKVVGNLFYMNMYISVTLLGLISVDRYLKIHRGARAQHRLRSTRWSSVLCALVWLVALALAVALLMSKNHSQVERCFHYKVLQKAKWKAYINVSLLVVFWLVFFSLVVSYGKIALKLQRTSRARPDLPNASRYTRTARKSFFILFLFTVCFVPYHVLPGPRHVLPGVLLDEEGGAALGGQHVLRARRRRSQREHHQRGAGRQDGQGRGERQLEGEDEHRVQTGSEPVSLRRAEGGASPTGVPAVIRPFVYSGL</sequence>
<feature type="transmembrane region" description="Helical" evidence="15">
    <location>
        <begin position="114"/>
        <end position="131"/>
    </location>
</feature>
<keyword evidence="9" id="KW-0325">Glycoprotein</keyword>
<feature type="region of interest" description="Disordered" evidence="14">
    <location>
        <begin position="293"/>
        <end position="348"/>
    </location>
</feature>
<dbReference type="Ensembl" id="ENSGACT00000080434.1">
    <property type="protein sequence ID" value="ENSGACP00000046530.1"/>
    <property type="gene ID" value="ENSGACG00000008239.2"/>
</dbReference>
<protein>
    <recommendedName>
        <fullName evidence="11">Probable G-protein coupled receptor 34</fullName>
    </recommendedName>
</protein>
<evidence type="ECO:0000256" key="12">
    <source>
        <dbReference type="ARBA" id="ARBA00045234"/>
    </source>
</evidence>
<dbReference type="PROSITE" id="PS00237">
    <property type="entry name" value="G_PROTEIN_RECEP_F1_1"/>
    <property type="match status" value="1"/>
</dbReference>
<feature type="domain" description="G-protein coupled receptors family 1 profile" evidence="16">
    <location>
        <begin position="52"/>
        <end position="264"/>
    </location>
</feature>
<feature type="transmembrane region" description="Helical" evidence="15">
    <location>
        <begin position="152"/>
        <end position="174"/>
    </location>
</feature>
<dbReference type="GeneTree" id="ENSGT01110000267167"/>
<dbReference type="PANTHER" id="PTHR24233">
    <property type="entry name" value="P2Y PURINOCEPTOR-RELATED G-PROTEIN COUPLED RECEPTOR"/>
    <property type="match status" value="1"/>
</dbReference>
<keyword evidence="8 13" id="KW-0675">Receptor</keyword>
<feature type="transmembrane region" description="Helical" evidence="15">
    <location>
        <begin position="248"/>
        <end position="264"/>
    </location>
</feature>
<comment type="similarity">
    <text evidence="13">Belongs to the G-protein coupled receptor 1 family.</text>
</comment>
<evidence type="ECO:0000256" key="2">
    <source>
        <dbReference type="ARBA" id="ARBA00022475"/>
    </source>
</evidence>
<dbReference type="GO" id="GO:0045028">
    <property type="term" value="F:G protein-coupled purinergic nucleotide receptor activity"/>
    <property type="evidence" value="ECO:0007669"/>
    <property type="project" value="TreeGrafter"/>
</dbReference>
<keyword evidence="4 15" id="KW-1133">Transmembrane helix</keyword>
<keyword evidence="7" id="KW-1015">Disulfide bond</keyword>
<reference evidence="17 18" key="1">
    <citation type="journal article" date="2021" name="G3 (Bethesda)">
        <title>Improved contiguity of the threespine stickleback genome using long-read sequencing.</title>
        <authorList>
            <person name="Nath S."/>
            <person name="Shaw D.E."/>
            <person name="White M.A."/>
        </authorList>
    </citation>
    <scope>NUCLEOTIDE SEQUENCE [LARGE SCALE GENOMIC DNA]</scope>
    <source>
        <strain evidence="17 18">Lake Benthic</strain>
    </source>
</reference>
<name>A0AAQ4Q666_GASAC</name>
<evidence type="ECO:0000256" key="3">
    <source>
        <dbReference type="ARBA" id="ARBA00022692"/>
    </source>
</evidence>
<dbReference type="Pfam" id="PF00001">
    <property type="entry name" value="7tm_1"/>
    <property type="match status" value="1"/>
</dbReference>
<dbReference type="InterPro" id="IPR017452">
    <property type="entry name" value="GPCR_Rhodpsn_7TM"/>
</dbReference>
<dbReference type="FunFam" id="1.20.1070.10:FF:000150">
    <property type="entry name" value="probable G-protein coupled receptor 34"/>
    <property type="match status" value="1"/>
</dbReference>
<reference evidence="17" key="3">
    <citation type="submission" date="2025-09" db="UniProtKB">
        <authorList>
            <consortium name="Ensembl"/>
        </authorList>
    </citation>
    <scope>IDENTIFICATION</scope>
</reference>
<evidence type="ECO:0000256" key="7">
    <source>
        <dbReference type="ARBA" id="ARBA00023157"/>
    </source>
</evidence>
<evidence type="ECO:0000259" key="16">
    <source>
        <dbReference type="PROSITE" id="PS50262"/>
    </source>
</evidence>
<evidence type="ECO:0000256" key="9">
    <source>
        <dbReference type="ARBA" id="ARBA00023180"/>
    </source>
</evidence>
<evidence type="ECO:0000256" key="5">
    <source>
        <dbReference type="ARBA" id="ARBA00023040"/>
    </source>
</evidence>
<reference evidence="17" key="2">
    <citation type="submission" date="2025-08" db="UniProtKB">
        <authorList>
            <consortium name="Ensembl"/>
        </authorList>
    </citation>
    <scope>IDENTIFICATION</scope>
</reference>
<keyword evidence="2" id="KW-1003">Cell membrane</keyword>
<evidence type="ECO:0000313" key="17">
    <source>
        <dbReference type="Ensembl" id="ENSGACP00000046530.1"/>
    </source>
</evidence>
<keyword evidence="18" id="KW-1185">Reference proteome</keyword>
<accession>A0AAQ4Q666</accession>
<dbReference type="PANTHER" id="PTHR24233:SF1">
    <property type="entry name" value="G-PROTEIN COUPLED RECEPTOR 34-RELATED"/>
    <property type="match status" value="1"/>
</dbReference>
<dbReference type="PRINTS" id="PR01157">
    <property type="entry name" value="P2YPURNOCPTR"/>
</dbReference>
<keyword evidence="10 13" id="KW-0807">Transducer</keyword>
<evidence type="ECO:0000256" key="4">
    <source>
        <dbReference type="ARBA" id="ARBA00022989"/>
    </source>
</evidence>
<keyword evidence="5 13" id="KW-0297">G-protein coupled receptor</keyword>
<evidence type="ECO:0000256" key="10">
    <source>
        <dbReference type="ARBA" id="ARBA00023224"/>
    </source>
</evidence>
<dbReference type="PROSITE" id="PS50262">
    <property type="entry name" value="G_PROTEIN_RECEP_F1_2"/>
    <property type="match status" value="1"/>
</dbReference>
<dbReference type="Proteomes" id="UP000007635">
    <property type="component" value="Chromosome XVI"/>
</dbReference>
<dbReference type="SUPFAM" id="SSF81321">
    <property type="entry name" value="Family A G protein-coupled receptor-like"/>
    <property type="match status" value="1"/>
</dbReference>
<comment type="subcellular location">
    <subcellularLocation>
        <location evidence="1">Cell membrane</location>
        <topology evidence="1">Multi-pass membrane protein</topology>
    </subcellularLocation>
</comment>
<dbReference type="Gene3D" id="1.20.1070.10">
    <property type="entry name" value="Rhodopsin 7-helix transmembrane proteins"/>
    <property type="match status" value="1"/>
</dbReference>
<evidence type="ECO:0000256" key="11">
    <source>
        <dbReference type="ARBA" id="ARBA00035691"/>
    </source>
</evidence>
<feature type="transmembrane region" description="Helical" evidence="15">
    <location>
        <begin position="39"/>
        <end position="61"/>
    </location>
</feature>
<proteinExistence type="inferred from homology"/>
<evidence type="ECO:0000256" key="13">
    <source>
        <dbReference type="RuleBase" id="RU000688"/>
    </source>
</evidence>
<dbReference type="AlphaFoldDB" id="A0AAQ4Q666"/>
<evidence type="ECO:0000256" key="1">
    <source>
        <dbReference type="ARBA" id="ARBA00004651"/>
    </source>
</evidence>
<feature type="transmembrane region" description="Helical" evidence="15">
    <location>
        <begin position="194"/>
        <end position="217"/>
    </location>
</feature>
<comment type="function">
    <text evidence="12">G-protein-coupled receptor of lysophosphatidylserine (LysoPS) that plays different roles in immune response. Acts a damage-sensing receptor that triggers tissue repair upon recognition of dying neutrophils. Mechanistically, apoptotic neutrophils release lysophosphatydilserine that are recognized by type 3 innate lymphoid cells (ILC3s) via GPR34, which activates downstream PI3K-AKT and RAS-ERK signaling pathways leading to STAT3 activation and IL-22 production. Plays an important role in microglial function, controlling morphology and phagocytosis.</text>
</comment>
<evidence type="ECO:0000256" key="14">
    <source>
        <dbReference type="SAM" id="MobiDB-lite"/>
    </source>
</evidence>
<dbReference type="PRINTS" id="PR00237">
    <property type="entry name" value="GPCRRHODOPSN"/>
</dbReference>
<dbReference type="InterPro" id="IPR000276">
    <property type="entry name" value="GPCR_Rhodpsn"/>
</dbReference>
<keyword evidence="6 15" id="KW-0472">Membrane</keyword>
<evidence type="ECO:0000256" key="8">
    <source>
        <dbReference type="ARBA" id="ARBA00023170"/>
    </source>
</evidence>
<organism evidence="17 18">
    <name type="scientific">Gasterosteus aculeatus aculeatus</name>
    <name type="common">three-spined stickleback</name>
    <dbReference type="NCBI Taxonomy" id="481459"/>
    <lineage>
        <taxon>Eukaryota</taxon>
        <taxon>Metazoa</taxon>
        <taxon>Chordata</taxon>
        <taxon>Craniata</taxon>
        <taxon>Vertebrata</taxon>
        <taxon>Euteleostomi</taxon>
        <taxon>Actinopterygii</taxon>
        <taxon>Neopterygii</taxon>
        <taxon>Teleostei</taxon>
        <taxon>Neoteleostei</taxon>
        <taxon>Acanthomorphata</taxon>
        <taxon>Eupercaria</taxon>
        <taxon>Perciformes</taxon>
        <taxon>Cottioidei</taxon>
        <taxon>Gasterosteales</taxon>
        <taxon>Gasterosteidae</taxon>
        <taxon>Gasterosteus</taxon>
    </lineage>
</organism>
<keyword evidence="3 13" id="KW-0812">Transmembrane</keyword>
<dbReference type="GO" id="GO:0005886">
    <property type="term" value="C:plasma membrane"/>
    <property type="evidence" value="ECO:0007669"/>
    <property type="project" value="UniProtKB-SubCell"/>
</dbReference>
<feature type="compositionally biased region" description="Basic and acidic residues" evidence="14">
    <location>
        <begin position="311"/>
        <end position="327"/>
    </location>
</feature>